<reference evidence="1" key="1">
    <citation type="submission" date="2020-01" db="EMBL/GenBank/DDBJ databases">
        <title>Identification and distribution of gene clusters putatively required for synthesis of sphingolipid metabolism inhibitors in phylogenetically diverse species of the filamentous fungus Fusarium.</title>
        <authorList>
            <person name="Kim H.-S."/>
            <person name="Busman M."/>
            <person name="Brown D.W."/>
            <person name="Divon H."/>
            <person name="Uhlig S."/>
            <person name="Proctor R.H."/>
        </authorList>
    </citation>
    <scope>NUCLEOTIDE SEQUENCE</scope>
    <source>
        <strain evidence="1">NRRL 53441</strain>
    </source>
</reference>
<keyword evidence="2" id="KW-1185">Reference proteome</keyword>
<dbReference type="AlphaFoldDB" id="A0A8H4P4I1"/>
<organism evidence="1 2">
    <name type="scientific">Fusarium austroafricanum</name>
    <dbReference type="NCBI Taxonomy" id="2364996"/>
    <lineage>
        <taxon>Eukaryota</taxon>
        <taxon>Fungi</taxon>
        <taxon>Dikarya</taxon>
        <taxon>Ascomycota</taxon>
        <taxon>Pezizomycotina</taxon>
        <taxon>Sordariomycetes</taxon>
        <taxon>Hypocreomycetidae</taxon>
        <taxon>Hypocreales</taxon>
        <taxon>Nectriaceae</taxon>
        <taxon>Fusarium</taxon>
        <taxon>Fusarium concolor species complex</taxon>
    </lineage>
</organism>
<dbReference type="OrthoDB" id="428577at2759"/>
<proteinExistence type="predicted"/>
<evidence type="ECO:0000313" key="1">
    <source>
        <dbReference type="EMBL" id="KAF4447977.1"/>
    </source>
</evidence>
<evidence type="ECO:0000313" key="2">
    <source>
        <dbReference type="Proteomes" id="UP000605986"/>
    </source>
</evidence>
<dbReference type="EMBL" id="JAADJG010000366">
    <property type="protein sequence ID" value="KAF4447977.1"/>
    <property type="molecule type" value="Genomic_DNA"/>
</dbReference>
<comment type="caution">
    <text evidence="1">The sequence shown here is derived from an EMBL/GenBank/DDBJ whole genome shotgun (WGS) entry which is preliminary data.</text>
</comment>
<protein>
    <submittedName>
        <fullName evidence="1">Uncharacterized protein</fullName>
    </submittedName>
</protein>
<accession>A0A8H4P4I1</accession>
<gene>
    <name evidence="1" type="ORF">F53441_8568</name>
</gene>
<name>A0A8H4P4I1_9HYPO</name>
<dbReference type="Proteomes" id="UP000605986">
    <property type="component" value="Unassembled WGS sequence"/>
</dbReference>
<sequence>MCHNQFWGLDAEDKLRKHIISCRGIATIAQTGVFLPQEFEELKYEVRSTSGGIEKWNIIWRKSFPETEIPASPYDEIAVPRQQAERILQHLQESSSLNPSLSAEDRQSEINKALDAIYSRRPLFLKIEPRINDASANLFTPPQTTGLHFVAQQADFQEPFSPEYPLFNTSDPGFTMQNAQKDPDRTSYLWTDPIVTPLFQGCWPILRRCSYVNKFPGEAFQSFIEPSMIQQSTSPRTIAEDFKSAVFKLDRDNVYDILKNSFTEVAIGEYTWLLELKALGLSMDEIANELLEESQDRPWIYSKIRVANVEPFHHDFHIPRCAHSRNENNSMSTLSSQPNRDLKNLEFEPEAKSEPSIRATIEYFTGIGGVAPMPDGTRSLQFGHSSCFAAFGKSYWHSSASWWMLRLLHLVQQEDLVEVDRIDFADLKAFADLRSATTSTINIQQLLMASLTSQTHSDVKPEASGDLDPLFLEALAAQFLSLAFALYAQGHCEPFRPFFLDTSLKRILLIGNQIWSPSFTGPCILASSVGLTCFGEMVQRRVFTFRYFEAFERSKVFSGSDMQFDLKACPEDLLDTWGPGDFIIPNNEPENLHAISIGGGLIVSTFKKSKAKDSKPQIPVLHWSSSQELDPTSTAFPRNAKMVIGSRVFINQSCRVTAEKQIELAAQYLENLGTFSNYWEPSERQVGIGFQGGQSAVGILSFAQTWVKKRGMTNKSKILAQRPLFISDLEGPYAVQVSFCTGIARRVRLRELLADILPVYVKNLATPPLHRDKLIGGSEILEILRDDNFTVRYQGLNRDLQAEFESLAFAVLSLLRDTGVDKDRENLVIGCIRPKIAAQCFKIPLKKESLWAQMVADSEGVATFAYAATRCFETDRVKCRGPIKHWDNKTALFWTDVSLCRGELVEEGVIQHQAQWRLRDSEAYLIRLDEPLLARVLSPDVQNEPDLLVSKSTIPASFLIRLNGKVGHKKPWIRESTDIDYLHQKAESVVVAAEFES</sequence>